<comment type="caution">
    <text evidence="2">The sequence shown here is derived from an EMBL/GenBank/DDBJ whole genome shotgun (WGS) entry which is preliminary data.</text>
</comment>
<evidence type="ECO:0000259" key="1">
    <source>
        <dbReference type="PROSITE" id="PS51186"/>
    </source>
</evidence>
<feature type="domain" description="N-acetyltransferase" evidence="1">
    <location>
        <begin position="2"/>
        <end position="142"/>
    </location>
</feature>
<dbReference type="Pfam" id="PF00583">
    <property type="entry name" value="Acetyltransf_1"/>
    <property type="match status" value="1"/>
</dbReference>
<dbReference type="AlphaFoldDB" id="A0A7W5GBD7"/>
<name>A0A7W5GBD7_9BACL</name>
<dbReference type="RefSeq" id="WP_183564462.1">
    <property type="nucleotide sequence ID" value="NZ_CBCSLB010000042.1"/>
</dbReference>
<dbReference type="InterPro" id="IPR016181">
    <property type="entry name" value="Acyl_CoA_acyltransferase"/>
</dbReference>
<proteinExistence type="predicted"/>
<dbReference type="Proteomes" id="UP000518605">
    <property type="component" value="Unassembled WGS sequence"/>
</dbReference>
<dbReference type="PROSITE" id="PS51186">
    <property type="entry name" value="GNAT"/>
    <property type="match status" value="1"/>
</dbReference>
<evidence type="ECO:0000313" key="3">
    <source>
        <dbReference type="Proteomes" id="UP000518605"/>
    </source>
</evidence>
<keyword evidence="3" id="KW-1185">Reference proteome</keyword>
<gene>
    <name evidence="2" type="ORF">FHS16_003310</name>
</gene>
<dbReference type="SUPFAM" id="SSF55729">
    <property type="entry name" value="Acyl-CoA N-acyltransferases (Nat)"/>
    <property type="match status" value="1"/>
</dbReference>
<evidence type="ECO:0000313" key="2">
    <source>
        <dbReference type="EMBL" id="MBB3153248.1"/>
    </source>
</evidence>
<dbReference type="Gene3D" id="3.40.630.30">
    <property type="match status" value="1"/>
</dbReference>
<protein>
    <submittedName>
        <fullName evidence="2">GNAT superfamily N-acetyltransferase</fullName>
    </submittedName>
</protein>
<sequence length="142" mass="16123">MSDIVKLTTDEQILGAFPLIQQLRPHLTKEDYLAKVKRMQAQHGYALVAAIVDGEAKSAAGYRINESLAWGKYFYVDDLITDAGSRSNGYAKLLFDWLEAEAAANGCEQFHLDSGVQRHDAHRFYLNKRMDIVAYHFYKPLP</sequence>
<dbReference type="InterPro" id="IPR000182">
    <property type="entry name" value="GNAT_dom"/>
</dbReference>
<dbReference type="EMBL" id="JACHXW010000009">
    <property type="protein sequence ID" value="MBB3153248.1"/>
    <property type="molecule type" value="Genomic_DNA"/>
</dbReference>
<dbReference type="CDD" id="cd04301">
    <property type="entry name" value="NAT_SF"/>
    <property type="match status" value="1"/>
</dbReference>
<organism evidence="2 3">
    <name type="scientific">Paenibacillus endophyticus</name>
    <dbReference type="NCBI Taxonomy" id="1294268"/>
    <lineage>
        <taxon>Bacteria</taxon>
        <taxon>Bacillati</taxon>
        <taxon>Bacillota</taxon>
        <taxon>Bacilli</taxon>
        <taxon>Bacillales</taxon>
        <taxon>Paenibacillaceae</taxon>
        <taxon>Paenibacillus</taxon>
    </lineage>
</organism>
<keyword evidence="2" id="KW-0808">Transferase</keyword>
<reference evidence="2 3" key="1">
    <citation type="submission" date="2020-08" db="EMBL/GenBank/DDBJ databases">
        <title>Genomic Encyclopedia of Type Strains, Phase III (KMG-III): the genomes of soil and plant-associated and newly described type strains.</title>
        <authorList>
            <person name="Whitman W."/>
        </authorList>
    </citation>
    <scope>NUCLEOTIDE SEQUENCE [LARGE SCALE GENOMIC DNA]</scope>
    <source>
        <strain evidence="2 3">CECT 8234</strain>
    </source>
</reference>
<dbReference type="GO" id="GO:0016747">
    <property type="term" value="F:acyltransferase activity, transferring groups other than amino-acyl groups"/>
    <property type="evidence" value="ECO:0007669"/>
    <property type="project" value="InterPro"/>
</dbReference>
<accession>A0A7W5GBD7</accession>